<sequence>VTGYYLYCLFYFQYFNFPQPGLLFFDIRNLFFLLNSNMISVFLHHARFPRDRNFKHFNIFYIQNVSSCKNPKGSKPFF</sequence>
<dbReference type="Proteomes" id="UP001233999">
    <property type="component" value="Unassembled WGS sequence"/>
</dbReference>
<name>A0AAD8EBJ6_DIPPU</name>
<feature type="non-terminal residue" evidence="1">
    <location>
        <position position="1"/>
    </location>
</feature>
<dbReference type="AlphaFoldDB" id="A0AAD8EBJ6"/>
<feature type="non-terminal residue" evidence="1">
    <location>
        <position position="78"/>
    </location>
</feature>
<accession>A0AAD8EBJ6</accession>
<proteinExistence type="predicted"/>
<comment type="caution">
    <text evidence="1">The sequence shown here is derived from an EMBL/GenBank/DDBJ whole genome shotgun (WGS) entry which is preliminary data.</text>
</comment>
<gene>
    <name evidence="1" type="ORF">L9F63_021625</name>
</gene>
<dbReference type="EMBL" id="JASPKZ010007480">
    <property type="protein sequence ID" value="KAJ9584021.1"/>
    <property type="molecule type" value="Genomic_DNA"/>
</dbReference>
<reference evidence="1" key="1">
    <citation type="journal article" date="2023" name="IScience">
        <title>Live-bearing cockroach genome reveals convergent evolutionary mechanisms linked to viviparity in insects and beyond.</title>
        <authorList>
            <person name="Fouks B."/>
            <person name="Harrison M.C."/>
            <person name="Mikhailova A.A."/>
            <person name="Marchal E."/>
            <person name="English S."/>
            <person name="Carruthers M."/>
            <person name="Jennings E.C."/>
            <person name="Chiamaka E.L."/>
            <person name="Frigard R.A."/>
            <person name="Pippel M."/>
            <person name="Attardo G.M."/>
            <person name="Benoit J.B."/>
            <person name="Bornberg-Bauer E."/>
            <person name="Tobe S.S."/>
        </authorList>
    </citation>
    <scope>NUCLEOTIDE SEQUENCE</scope>
    <source>
        <strain evidence="1">Stay&amp;Tobe</strain>
    </source>
</reference>
<evidence type="ECO:0000313" key="1">
    <source>
        <dbReference type="EMBL" id="KAJ9584021.1"/>
    </source>
</evidence>
<reference evidence="1" key="2">
    <citation type="submission" date="2023-05" db="EMBL/GenBank/DDBJ databases">
        <authorList>
            <person name="Fouks B."/>
        </authorList>
    </citation>
    <scope>NUCLEOTIDE SEQUENCE</scope>
    <source>
        <strain evidence="1">Stay&amp;Tobe</strain>
        <tissue evidence="1">Testes</tissue>
    </source>
</reference>
<evidence type="ECO:0000313" key="2">
    <source>
        <dbReference type="Proteomes" id="UP001233999"/>
    </source>
</evidence>
<keyword evidence="2" id="KW-1185">Reference proteome</keyword>
<organism evidence="1 2">
    <name type="scientific">Diploptera punctata</name>
    <name type="common">Pacific beetle cockroach</name>
    <dbReference type="NCBI Taxonomy" id="6984"/>
    <lineage>
        <taxon>Eukaryota</taxon>
        <taxon>Metazoa</taxon>
        <taxon>Ecdysozoa</taxon>
        <taxon>Arthropoda</taxon>
        <taxon>Hexapoda</taxon>
        <taxon>Insecta</taxon>
        <taxon>Pterygota</taxon>
        <taxon>Neoptera</taxon>
        <taxon>Polyneoptera</taxon>
        <taxon>Dictyoptera</taxon>
        <taxon>Blattodea</taxon>
        <taxon>Blaberoidea</taxon>
        <taxon>Blaberidae</taxon>
        <taxon>Diplopterinae</taxon>
        <taxon>Diploptera</taxon>
    </lineage>
</organism>
<protein>
    <submittedName>
        <fullName evidence="1">Uncharacterized protein</fullName>
    </submittedName>
</protein>